<sequence length="390" mass="42338">MPGLAADGPDDPRGLTTSVTDSVAGTFGARYDADGELNEQTLPGGYTMTEAKDPDGTAISRTYTRDSDGTVLLADSITETAQGQWATHAGTPGVTASQAYAHDKAGRLSQVQDTTPDAVCTTRAYTFDKHTNRKTLATSTSTATVGTDCTTSGATGTLTRNVDGLDGNLTATTTKTGGVILQLANLHGDIALQLPADSSAAPTVLDYDEYGNPRTDQPATRYGWVGGKQRSSETPTGLILMGVRLYNPGTGRFLSTDPVPGGSANAYEYCNGDPINHFDLDGRSWRFARILWRNRRVQSLANNVVAVGAIAPYAVYAGAYHVRRRHRFGRWGNSYLLTLEIAGLRADERLDDFKRRHLWRHEDTYDEHIHGSYCPRFMMGRRPGMEYISK</sequence>
<reference evidence="3 4" key="1">
    <citation type="submission" date="2016-10" db="EMBL/GenBank/DDBJ databases">
        <authorList>
            <person name="de Groot N.N."/>
        </authorList>
    </citation>
    <scope>NUCLEOTIDE SEQUENCE [LARGE SCALE GENOMIC DNA]</scope>
    <source>
        <strain evidence="3 4">DSM 40306</strain>
    </source>
</reference>
<feature type="transmembrane region" description="Helical" evidence="2">
    <location>
        <begin position="300"/>
        <end position="320"/>
    </location>
</feature>
<gene>
    <name evidence="3" type="ORF">SAMN04490357_6693</name>
</gene>
<proteinExistence type="predicted"/>
<dbReference type="PANTHER" id="PTHR32305:SF17">
    <property type="entry name" value="TRNA NUCLEASE WAPA"/>
    <property type="match status" value="1"/>
</dbReference>
<protein>
    <submittedName>
        <fullName evidence="3">RHS repeat-associated core domain-containing protein</fullName>
    </submittedName>
</protein>
<keyword evidence="2" id="KW-0472">Membrane</keyword>
<dbReference type="InterPro" id="IPR050708">
    <property type="entry name" value="T6SS_VgrG/RHS"/>
</dbReference>
<keyword evidence="2" id="KW-0812">Transmembrane</keyword>
<name>A0A1H5FKE4_9ACTN</name>
<dbReference type="Proteomes" id="UP000182375">
    <property type="component" value="Unassembled WGS sequence"/>
</dbReference>
<dbReference type="GeneID" id="95515721"/>
<dbReference type="EMBL" id="FNTD01000004">
    <property type="protein sequence ID" value="SEE03418.1"/>
    <property type="molecule type" value="Genomic_DNA"/>
</dbReference>
<feature type="region of interest" description="Disordered" evidence="1">
    <location>
        <begin position="1"/>
        <end position="20"/>
    </location>
</feature>
<accession>A0A1H5FKE4</accession>
<dbReference type="Gene3D" id="2.180.10.10">
    <property type="entry name" value="RHS repeat-associated core"/>
    <property type="match status" value="1"/>
</dbReference>
<keyword evidence="2" id="KW-1133">Transmembrane helix</keyword>
<organism evidence="3 4">
    <name type="scientific">Streptomyces misionensis</name>
    <dbReference type="NCBI Taxonomy" id="67331"/>
    <lineage>
        <taxon>Bacteria</taxon>
        <taxon>Bacillati</taxon>
        <taxon>Actinomycetota</taxon>
        <taxon>Actinomycetes</taxon>
        <taxon>Kitasatosporales</taxon>
        <taxon>Streptomycetaceae</taxon>
        <taxon>Streptomyces</taxon>
    </lineage>
</organism>
<evidence type="ECO:0000313" key="3">
    <source>
        <dbReference type="EMBL" id="SEE03418.1"/>
    </source>
</evidence>
<evidence type="ECO:0000256" key="1">
    <source>
        <dbReference type="SAM" id="MobiDB-lite"/>
    </source>
</evidence>
<dbReference type="NCBIfam" id="TIGR03696">
    <property type="entry name" value="Rhs_assc_core"/>
    <property type="match status" value="1"/>
</dbReference>
<evidence type="ECO:0000256" key="2">
    <source>
        <dbReference type="SAM" id="Phobius"/>
    </source>
</evidence>
<dbReference type="RefSeq" id="WP_074994804.1">
    <property type="nucleotide sequence ID" value="NZ_FNTD01000004.1"/>
</dbReference>
<evidence type="ECO:0000313" key="4">
    <source>
        <dbReference type="Proteomes" id="UP000182375"/>
    </source>
</evidence>
<dbReference type="PANTHER" id="PTHR32305">
    <property type="match status" value="1"/>
</dbReference>
<dbReference type="STRING" id="67331.SAMN04490357_6693"/>
<dbReference type="AlphaFoldDB" id="A0A1H5FKE4"/>
<dbReference type="InterPro" id="IPR022385">
    <property type="entry name" value="Rhs_assc_core"/>
</dbReference>